<dbReference type="AlphaFoldDB" id="A0A0A9DKI1"/>
<evidence type="ECO:0000256" key="1">
    <source>
        <dbReference type="SAM" id="SignalP"/>
    </source>
</evidence>
<accession>A0A0A9DKI1</accession>
<feature type="chain" id="PRO_5002046484" evidence="1">
    <location>
        <begin position="25"/>
        <end position="65"/>
    </location>
</feature>
<evidence type="ECO:0000313" key="2">
    <source>
        <dbReference type="EMBL" id="JAD87173.1"/>
    </source>
</evidence>
<name>A0A0A9DKI1_ARUDO</name>
<sequence length="65" mass="7496">MLFCGKCKIVVLLISSANFSGYISISVDGCGNNTLLGPVLCIFWWQHAWELNKPFQFLWFLQFCF</sequence>
<reference evidence="2" key="2">
    <citation type="journal article" date="2015" name="Data Brief">
        <title>Shoot transcriptome of the giant reed, Arundo donax.</title>
        <authorList>
            <person name="Barrero R.A."/>
            <person name="Guerrero F.D."/>
            <person name="Moolhuijzen P."/>
            <person name="Goolsby J.A."/>
            <person name="Tidwell J."/>
            <person name="Bellgard S.E."/>
            <person name="Bellgard M.I."/>
        </authorList>
    </citation>
    <scope>NUCLEOTIDE SEQUENCE</scope>
    <source>
        <tissue evidence="2">Shoot tissue taken approximately 20 cm above the soil surface</tissue>
    </source>
</reference>
<proteinExistence type="predicted"/>
<dbReference type="EMBL" id="GBRH01210722">
    <property type="protein sequence ID" value="JAD87173.1"/>
    <property type="molecule type" value="Transcribed_RNA"/>
</dbReference>
<feature type="signal peptide" evidence="1">
    <location>
        <begin position="1"/>
        <end position="24"/>
    </location>
</feature>
<organism evidence="2">
    <name type="scientific">Arundo donax</name>
    <name type="common">Giant reed</name>
    <name type="synonym">Donax arundinaceus</name>
    <dbReference type="NCBI Taxonomy" id="35708"/>
    <lineage>
        <taxon>Eukaryota</taxon>
        <taxon>Viridiplantae</taxon>
        <taxon>Streptophyta</taxon>
        <taxon>Embryophyta</taxon>
        <taxon>Tracheophyta</taxon>
        <taxon>Spermatophyta</taxon>
        <taxon>Magnoliopsida</taxon>
        <taxon>Liliopsida</taxon>
        <taxon>Poales</taxon>
        <taxon>Poaceae</taxon>
        <taxon>PACMAD clade</taxon>
        <taxon>Arundinoideae</taxon>
        <taxon>Arundineae</taxon>
        <taxon>Arundo</taxon>
    </lineage>
</organism>
<keyword evidence="1" id="KW-0732">Signal</keyword>
<protein>
    <submittedName>
        <fullName evidence="2">Uncharacterized protein</fullName>
    </submittedName>
</protein>
<reference evidence="2" key="1">
    <citation type="submission" date="2014-09" db="EMBL/GenBank/DDBJ databases">
        <authorList>
            <person name="Magalhaes I.L.F."/>
            <person name="Oliveira U."/>
            <person name="Santos F.R."/>
            <person name="Vidigal T.H.D.A."/>
            <person name="Brescovit A.D."/>
            <person name="Santos A.J."/>
        </authorList>
    </citation>
    <scope>NUCLEOTIDE SEQUENCE</scope>
    <source>
        <tissue evidence="2">Shoot tissue taken approximately 20 cm above the soil surface</tissue>
    </source>
</reference>